<keyword evidence="1" id="KW-0175">Coiled coil</keyword>
<feature type="compositionally biased region" description="Low complexity" evidence="2">
    <location>
        <begin position="69"/>
        <end position="78"/>
    </location>
</feature>
<evidence type="ECO:0008006" key="7">
    <source>
        <dbReference type="Google" id="ProtNLM"/>
    </source>
</evidence>
<evidence type="ECO:0000313" key="5">
    <source>
        <dbReference type="EMBL" id="CAK9232175.1"/>
    </source>
</evidence>
<accession>A0ABP0UXB9</accession>
<evidence type="ECO:0000256" key="2">
    <source>
        <dbReference type="SAM" id="MobiDB-lite"/>
    </source>
</evidence>
<dbReference type="EMBL" id="OZ019899">
    <property type="protein sequence ID" value="CAK9232175.1"/>
    <property type="molecule type" value="Genomic_DNA"/>
</dbReference>
<evidence type="ECO:0000313" key="6">
    <source>
        <dbReference type="Proteomes" id="UP001497512"/>
    </source>
</evidence>
<feature type="region of interest" description="Disordered" evidence="2">
    <location>
        <begin position="62"/>
        <end position="83"/>
    </location>
</feature>
<feature type="region of interest" description="Disordered" evidence="2">
    <location>
        <begin position="197"/>
        <end position="221"/>
    </location>
</feature>
<feature type="region of interest" description="Disordered" evidence="2">
    <location>
        <begin position="140"/>
        <end position="160"/>
    </location>
</feature>
<feature type="compositionally biased region" description="Acidic residues" evidence="2">
    <location>
        <begin position="202"/>
        <end position="213"/>
    </location>
</feature>
<keyword evidence="6" id="KW-1185">Reference proteome</keyword>
<feature type="domain" description="DUF630" evidence="4">
    <location>
        <begin position="1"/>
        <end position="59"/>
    </location>
</feature>
<organism evidence="5 6">
    <name type="scientific">Sphagnum troendelagicum</name>
    <dbReference type="NCBI Taxonomy" id="128251"/>
    <lineage>
        <taxon>Eukaryota</taxon>
        <taxon>Viridiplantae</taxon>
        <taxon>Streptophyta</taxon>
        <taxon>Embryophyta</taxon>
        <taxon>Bryophyta</taxon>
        <taxon>Sphagnophytina</taxon>
        <taxon>Sphagnopsida</taxon>
        <taxon>Sphagnales</taxon>
        <taxon>Sphagnaceae</taxon>
        <taxon>Sphagnum</taxon>
    </lineage>
</organism>
<dbReference type="InterPro" id="IPR006868">
    <property type="entry name" value="DUF630"/>
</dbReference>
<evidence type="ECO:0000259" key="3">
    <source>
        <dbReference type="Pfam" id="PF04782"/>
    </source>
</evidence>
<reference evidence="5" key="1">
    <citation type="submission" date="2024-02" db="EMBL/GenBank/DDBJ databases">
        <authorList>
            <consortium name="ELIXIR-Norway"/>
            <consortium name="Elixir Norway"/>
        </authorList>
    </citation>
    <scope>NUCLEOTIDE SEQUENCE</scope>
</reference>
<dbReference type="PANTHER" id="PTHR21450">
    <property type="entry name" value="PROTEIN ALTERED PHOSPHATE STARVATION RESPONSE 1"/>
    <property type="match status" value="1"/>
</dbReference>
<dbReference type="InterPro" id="IPR006867">
    <property type="entry name" value="DUF632"/>
</dbReference>
<dbReference type="Pfam" id="PF04783">
    <property type="entry name" value="DUF630"/>
    <property type="match status" value="1"/>
</dbReference>
<protein>
    <recommendedName>
        <fullName evidence="7">BZIP transcription factor</fullName>
    </recommendedName>
</protein>
<feature type="domain" description="DUF632" evidence="3">
    <location>
        <begin position="270"/>
        <end position="606"/>
    </location>
</feature>
<dbReference type="Pfam" id="PF04782">
    <property type="entry name" value="DUF632"/>
    <property type="match status" value="1"/>
</dbReference>
<dbReference type="Proteomes" id="UP001497512">
    <property type="component" value="Chromosome 7"/>
</dbReference>
<name>A0ABP0UXB9_9BRYO</name>
<feature type="coiled-coil region" evidence="1">
    <location>
        <begin position="681"/>
        <end position="708"/>
    </location>
</feature>
<dbReference type="PANTHER" id="PTHR21450:SF23">
    <property type="entry name" value="PROTEIN ALTERED PHOSPHATE STARVATION RESPONSE 1"/>
    <property type="match status" value="1"/>
</dbReference>
<proteinExistence type="predicted"/>
<gene>
    <name evidence="5" type="ORF">CSSPTR1EN2_LOCUS21126</name>
</gene>
<sequence>MGCNNSKIHSDEAVARCKARRRFMKQAVDSRHAFAASHANYVIALKAVGSALRQFAEGEVKDPAAAGTPSDAPSSSLLKPPPLPLMSLNRRSSSLSSSPHLLRHRKTFTSFQSPEIEEFSSAPPPLITPIGYDEDWKYSIQAPPSRQGQPPPPAPISQSSWRDLFLDPFRPSQEPYQYNMSLQGESSLHGTFDTNYRHGEEDHDIPDLEDVDTDGPAAKDSDYYQKEDNARAITKFEQGPSARKENILKGAVTVNRELAMVIQEKGGRDLVDVLKEVDELFLKAAGSAEKVSRLLETKKVHYHSSFSESLQGVGELARMSFWKLSGSFVHQQAPSNMSIISENSASIGSSMRSLGSFRSTAWAEDCGMAGSLVSTFDRLYIWEKKLYLEVKGAEHLRTELEKKYQLSRTQDAKGEDQVCVEKTQASIKMLQTSMAVAIQAVDAAAIEIQKLRDDELYPQLLDLLEAMMIMWKDMAITHEAQMKSVEAFKRLGNAAASEPTTSFHRHSTVELETALNKWTLGLERVVSTQRNLLKNLTGWLRISLMQFPEEMDRAGSCSPTKSPAPALHSVGASPIYSLCQQWKASMDHLPDRVALEGIAGFAAVVREMLRLQWEELKIKKRVETFARELEKREFSLLSTSTRESLSLPLPTHSPWSPVSSSESEDNECALSMTVREGLTERADIAERRQRVEASKRKLEEEQEAERKAYLKTRAYTLNSLQTGLPYLFQAVFNFSIVEADIYEGLYALEANSKIARITDK</sequence>
<evidence type="ECO:0000256" key="1">
    <source>
        <dbReference type="SAM" id="Coils"/>
    </source>
</evidence>
<evidence type="ECO:0000259" key="4">
    <source>
        <dbReference type="Pfam" id="PF04783"/>
    </source>
</evidence>